<name>A0A1F7JHC0_9BACT</name>
<dbReference type="AlphaFoldDB" id="A0A1F7JHC0"/>
<gene>
    <name evidence="1" type="ORF">A3H78_00805</name>
</gene>
<protein>
    <submittedName>
        <fullName evidence="1">Uncharacterized protein</fullName>
    </submittedName>
</protein>
<sequence length="225" mass="26071">MKQNNKTEKKQIAKNMIAEVFDLQKISNAVTQQEIDQAVENTTALFQNYFNTNHISTFKKVTSDFLKNPRDQEIKDKFYEELQNVVKRQGVKNGQMLKTTVHNFDEMYVEEARKSLVNEYKIATLSELMIVDLAINAYFRALRSASVYSILIQNKEGVINYGDQQKINMIKEVGKQTDLANHQFFTAITFLKELRLPPVRVKIQTNEAYIAQNQQINKPKQSTNP</sequence>
<comment type="caution">
    <text evidence="1">The sequence shown here is derived from an EMBL/GenBank/DDBJ whole genome shotgun (WGS) entry which is preliminary data.</text>
</comment>
<evidence type="ECO:0000313" key="1">
    <source>
        <dbReference type="EMBL" id="OGK54999.1"/>
    </source>
</evidence>
<reference evidence="1 2" key="1">
    <citation type="journal article" date="2016" name="Nat. Commun.">
        <title>Thousands of microbial genomes shed light on interconnected biogeochemical processes in an aquifer system.</title>
        <authorList>
            <person name="Anantharaman K."/>
            <person name="Brown C.T."/>
            <person name="Hug L.A."/>
            <person name="Sharon I."/>
            <person name="Castelle C.J."/>
            <person name="Probst A.J."/>
            <person name="Thomas B.C."/>
            <person name="Singh A."/>
            <person name="Wilkins M.J."/>
            <person name="Karaoz U."/>
            <person name="Brodie E.L."/>
            <person name="Williams K.H."/>
            <person name="Hubbard S.S."/>
            <person name="Banfield J.F."/>
        </authorList>
    </citation>
    <scope>NUCLEOTIDE SEQUENCE [LARGE SCALE GENOMIC DNA]</scope>
</reference>
<evidence type="ECO:0000313" key="2">
    <source>
        <dbReference type="Proteomes" id="UP000177418"/>
    </source>
</evidence>
<proteinExistence type="predicted"/>
<accession>A0A1F7JHC0</accession>
<dbReference type="EMBL" id="MGAV01000012">
    <property type="protein sequence ID" value="OGK54999.1"/>
    <property type="molecule type" value="Genomic_DNA"/>
</dbReference>
<dbReference type="Proteomes" id="UP000177418">
    <property type="component" value="Unassembled WGS sequence"/>
</dbReference>
<organism evidence="1 2">
    <name type="scientific">Candidatus Roizmanbacteria bacterium RIFCSPLOWO2_02_FULL_36_11</name>
    <dbReference type="NCBI Taxonomy" id="1802071"/>
    <lineage>
        <taxon>Bacteria</taxon>
        <taxon>Candidatus Roizmaniibacteriota</taxon>
    </lineage>
</organism>